<comment type="caution">
    <text evidence="2">The sequence shown here is derived from an EMBL/GenBank/DDBJ whole genome shotgun (WGS) entry which is preliminary data.</text>
</comment>
<accession>A0ABU2SIW8</accession>
<feature type="transmembrane region" description="Helical" evidence="1">
    <location>
        <begin position="26"/>
        <end position="55"/>
    </location>
</feature>
<keyword evidence="1" id="KW-0812">Transmembrane</keyword>
<evidence type="ECO:0000313" key="2">
    <source>
        <dbReference type="EMBL" id="MDT0448339.1"/>
    </source>
</evidence>
<sequence>MRLGRACRRTSAPLVSEGVDKSNSPWVLALVLGVVAGICALLCFPFVLVHTWHAVKDFRVHRKRSGWSLSVGPDGITTTDAFRRTVAWEQVGEVSLTNIQARTRHRYTGLHVRFTADTVVPMARPAGWYDLEPAPRGKKGNVPLCVLGPMTEQQRFDLTNALIHHAGECWDAKADESP</sequence>
<dbReference type="EMBL" id="JAVRFI010000002">
    <property type="protein sequence ID" value="MDT0448339.1"/>
    <property type="molecule type" value="Genomic_DNA"/>
</dbReference>
<keyword evidence="3" id="KW-1185">Reference proteome</keyword>
<evidence type="ECO:0000313" key="3">
    <source>
        <dbReference type="Proteomes" id="UP001180531"/>
    </source>
</evidence>
<protein>
    <recommendedName>
        <fullName evidence="4">DUF3592 domain-containing protein</fullName>
    </recommendedName>
</protein>
<proteinExistence type="predicted"/>
<organism evidence="2 3">
    <name type="scientific">Streptomyces hesseae</name>
    <dbReference type="NCBI Taxonomy" id="3075519"/>
    <lineage>
        <taxon>Bacteria</taxon>
        <taxon>Bacillati</taxon>
        <taxon>Actinomycetota</taxon>
        <taxon>Actinomycetes</taxon>
        <taxon>Kitasatosporales</taxon>
        <taxon>Streptomycetaceae</taxon>
        <taxon>Streptomyces</taxon>
    </lineage>
</organism>
<evidence type="ECO:0008006" key="4">
    <source>
        <dbReference type="Google" id="ProtNLM"/>
    </source>
</evidence>
<name>A0ABU2SIW8_9ACTN</name>
<gene>
    <name evidence="2" type="ORF">RM609_04435</name>
</gene>
<evidence type="ECO:0000256" key="1">
    <source>
        <dbReference type="SAM" id="Phobius"/>
    </source>
</evidence>
<keyword evidence="1" id="KW-0472">Membrane</keyword>
<dbReference type="RefSeq" id="WP_311608067.1">
    <property type="nucleotide sequence ID" value="NZ_JAVRFI010000002.1"/>
</dbReference>
<dbReference type="Proteomes" id="UP001180531">
    <property type="component" value="Unassembled WGS sequence"/>
</dbReference>
<keyword evidence="1" id="KW-1133">Transmembrane helix</keyword>
<reference evidence="2" key="1">
    <citation type="submission" date="2024-05" db="EMBL/GenBank/DDBJ databases">
        <title>30 novel species of actinomycetes from the DSMZ collection.</title>
        <authorList>
            <person name="Nouioui I."/>
        </authorList>
    </citation>
    <scope>NUCLEOTIDE SEQUENCE</scope>
    <source>
        <strain evidence="2">DSM 40473</strain>
    </source>
</reference>